<feature type="compositionally biased region" description="Basic and acidic residues" evidence="9">
    <location>
        <begin position="1473"/>
        <end position="1483"/>
    </location>
</feature>
<evidence type="ECO:0000256" key="9">
    <source>
        <dbReference type="SAM" id="MobiDB-lite"/>
    </source>
</evidence>
<evidence type="ECO:0000313" key="10">
    <source>
        <dbReference type="EMBL" id="KAJ6848058.1"/>
    </source>
</evidence>
<feature type="compositionally biased region" description="Basic and acidic residues" evidence="9">
    <location>
        <begin position="1549"/>
        <end position="1562"/>
    </location>
</feature>
<protein>
    <submittedName>
        <fullName evidence="10">Sister chromatid cohesion protein PDS5-like protein A</fullName>
    </submittedName>
</protein>
<feature type="coiled-coil region" evidence="8">
    <location>
        <begin position="486"/>
        <end position="520"/>
    </location>
</feature>
<reference evidence="10" key="2">
    <citation type="submission" date="2023-04" db="EMBL/GenBank/DDBJ databases">
        <authorList>
            <person name="Bruccoleri R.E."/>
            <person name="Oakeley E.J."/>
            <person name="Faust A.-M."/>
            <person name="Dessus-Babus S."/>
            <person name="Altorfer M."/>
            <person name="Burckhardt D."/>
            <person name="Oertli M."/>
            <person name="Naumann U."/>
            <person name="Petersen F."/>
            <person name="Wong J."/>
        </authorList>
    </citation>
    <scope>NUCLEOTIDE SEQUENCE</scope>
    <source>
        <strain evidence="10">GSM-AAB239-AS_SAM_17_03QT</strain>
        <tissue evidence="10">Leaf</tissue>
    </source>
</reference>
<evidence type="ECO:0000256" key="7">
    <source>
        <dbReference type="ARBA" id="ARBA00023306"/>
    </source>
</evidence>
<evidence type="ECO:0000256" key="8">
    <source>
        <dbReference type="SAM" id="Coils"/>
    </source>
</evidence>
<keyword evidence="7" id="KW-0131">Cell cycle</keyword>
<feature type="region of interest" description="Disordered" evidence="9">
    <location>
        <begin position="1426"/>
        <end position="1580"/>
    </location>
</feature>
<evidence type="ECO:0000256" key="1">
    <source>
        <dbReference type="ARBA" id="ARBA00004123"/>
    </source>
</evidence>
<dbReference type="InterPro" id="IPR039776">
    <property type="entry name" value="Pds5"/>
</dbReference>
<name>A0AAX6I4S0_IRIPA</name>
<evidence type="ECO:0000256" key="2">
    <source>
        <dbReference type="ARBA" id="ARBA00022618"/>
    </source>
</evidence>
<keyword evidence="8" id="KW-0175">Coiled coil</keyword>
<dbReference type="InterPro" id="IPR016024">
    <property type="entry name" value="ARM-type_fold"/>
</dbReference>
<dbReference type="CDD" id="cd20404">
    <property type="entry name" value="Tudor_Agenet_AtEML-like"/>
    <property type="match status" value="1"/>
</dbReference>
<comment type="caution">
    <text evidence="10">The sequence shown here is derived from an EMBL/GenBank/DDBJ whole genome shotgun (WGS) entry which is preliminary data.</text>
</comment>
<evidence type="ECO:0000256" key="5">
    <source>
        <dbReference type="ARBA" id="ARBA00023204"/>
    </source>
</evidence>
<dbReference type="GO" id="GO:0035825">
    <property type="term" value="P:homologous recombination"/>
    <property type="evidence" value="ECO:0007669"/>
    <property type="project" value="UniProtKB-ARBA"/>
</dbReference>
<dbReference type="EMBL" id="JANAVB010004796">
    <property type="protein sequence ID" value="KAJ6848058.1"/>
    <property type="molecule type" value="Genomic_DNA"/>
</dbReference>
<dbReference type="CDD" id="cd19953">
    <property type="entry name" value="PDS5"/>
    <property type="match status" value="1"/>
</dbReference>
<feature type="compositionally biased region" description="Polar residues" evidence="9">
    <location>
        <begin position="1216"/>
        <end position="1234"/>
    </location>
</feature>
<feature type="compositionally biased region" description="Basic residues" evidence="9">
    <location>
        <begin position="1426"/>
        <end position="1436"/>
    </location>
</feature>
<feature type="region of interest" description="Disordered" evidence="9">
    <location>
        <begin position="1204"/>
        <end position="1268"/>
    </location>
</feature>
<dbReference type="GO" id="GO:0006281">
    <property type="term" value="P:DNA repair"/>
    <property type="evidence" value="ECO:0007669"/>
    <property type="project" value="UniProtKB-KW"/>
</dbReference>
<dbReference type="GO" id="GO:0051301">
    <property type="term" value="P:cell division"/>
    <property type="evidence" value="ECO:0007669"/>
    <property type="project" value="UniProtKB-KW"/>
</dbReference>
<feature type="region of interest" description="Disordered" evidence="9">
    <location>
        <begin position="1304"/>
        <end position="1359"/>
    </location>
</feature>
<dbReference type="Gene3D" id="2.30.30.140">
    <property type="match status" value="1"/>
</dbReference>
<evidence type="ECO:0000256" key="4">
    <source>
        <dbReference type="ARBA" id="ARBA00022776"/>
    </source>
</evidence>
<dbReference type="SUPFAM" id="SSF48371">
    <property type="entry name" value="ARM repeat"/>
    <property type="match status" value="1"/>
</dbReference>
<comment type="subcellular location">
    <subcellularLocation>
        <location evidence="1">Nucleus</location>
    </subcellularLocation>
</comment>
<dbReference type="GO" id="GO:0000785">
    <property type="term" value="C:chromatin"/>
    <property type="evidence" value="ECO:0007669"/>
    <property type="project" value="TreeGrafter"/>
</dbReference>
<dbReference type="Pfam" id="PF20168">
    <property type="entry name" value="PDS5"/>
    <property type="match status" value="1"/>
</dbReference>
<dbReference type="Proteomes" id="UP001140949">
    <property type="component" value="Unassembled WGS sequence"/>
</dbReference>
<dbReference type="PANTHER" id="PTHR12663">
    <property type="entry name" value="ANDROGEN INDUCED INHIBITOR OF PROLIFERATION AS3 / PDS5-RELATED"/>
    <property type="match status" value="1"/>
</dbReference>
<organism evidence="10 11">
    <name type="scientific">Iris pallida</name>
    <name type="common">Sweet iris</name>
    <dbReference type="NCBI Taxonomy" id="29817"/>
    <lineage>
        <taxon>Eukaryota</taxon>
        <taxon>Viridiplantae</taxon>
        <taxon>Streptophyta</taxon>
        <taxon>Embryophyta</taxon>
        <taxon>Tracheophyta</taxon>
        <taxon>Spermatophyta</taxon>
        <taxon>Magnoliopsida</taxon>
        <taxon>Liliopsida</taxon>
        <taxon>Asparagales</taxon>
        <taxon>Iridaceae</taxon>
        <taxon>Iridoideae</taxon>
        <taxon>Irideae</taxon>
        <taxon>Iris</taxon>
    </lineage>
</organism>
<sequence length="1580" mass="177189">MAQELQQQLRDVGSKLASPPASKDVLIKLLKQAANCLSELDQSPSPQMLDSMKPCLDAIAKQDLLKHQDKDVKVLVATCICEITRITAPEAPYNDDILREIFHLIVGILSGLNDINSPSFGRRVVILEMLARYRSCVMMLDLECDDLIEEMFTTCFSVISDDHPKTVLLSMQKIMVLILDESEDIQENLLSTILSPLGRKKSDFSVASRRLAMDVIGHCAGKLEPSVKQFLVSSLSGDVSSLNDSIDYHEVIYDIYQCAPQMLSGIVPYITAVLLADSLDVRLKAVHLLGELFALRGVSISESFQPLFSEFLKRLTDRAVEVRVSVIEHLKNYLLSNPTHPEVPLIIKALSDRLLDYDENVRKQVVAAIYDVACDSVKVIPVETARLVAERLRDKSQSVKRYTMKRLADLYRFYCLKSTDGSMSADEYEWIPGKILRCLYDKDFRSESIELILCGFLFPPEFSIKDRLEHWATVISGFDKVEVKALEQILLQKQRLQQEMQKYLSLRQKYQEDASELQKRTTVCFRNMSRLFSDVAKVGEGFQVLNQLKDVNIWKLLTALLDSCTSFQQSWSYRDDLLKILGDKHPLYDFMSALSIKCSYLLFNKDYVKEILLEASAQKSNGHVKFISSCMNLLAIIACFSPQLLLGSEETLVDLLKEDNEIIKEGIAHVLAKAGGAIREQLAKTSSSVDLLLERLCLEGSRKQAKYSVQAIAAITKDDGLKSLSVLYKRLVDNLDEKTHLPAILQSLGCIAQCAMPVFETREDEIVGFIKQKVLERSNKTGGVSTHPTEWNERTELCLLKIFGIKTLVKSYLPVRDAHLRPEIDKVVGILKNVLSFGDFSKDIESSVVDKAHMRLAAAKAVLRLSRQWDHKIPVDVLYMTLRVSEDAYAQSRKLFLSKVHQYIKERLLDAKYACAFLLSINQHHSPEYNEGKHNLLEVVQICQQVKMRQLSLQTDGSSTTTYPEYLLAYLVHVLAHHPSCPNINESKDVKDFEPIYCRLHLFLSLLLHGDEGGPNKKKERLTCLVSILQSIKCSEDVVDRTKSKTSHAICDLGLSIMKRVVPEQIDISGTANPISLPPTLYKSVENSEGERSMENGEQTLLDGDTIVAHFEALMFEDKELILSGEAEDEMVIEEKDGDGNEVPLGKMMKMLKAQGMKKKKNLKNHNISSNTKTSENEVDILGVVREINLDNMKEDWSMEIGNLSSDHDHFEGEPSPSQLIKGTNSTSMLSVSTPKRKRSACSQRSHSNSAKGQKQSGDMSISHSIKTVGKAQGRKLFKGTNESTDSDLLVSCLPTIKSMLSWSDKKDAEGSKSGAISNPMKSPNLAGTAKEVGGTRSSSGSSRKRKVRRVSGLTKCSSHSAQGGEGLIGSRIKVWWPLDKVYYEGIVRSYDPEKKKHEVLYDDGEVEFLCLDKEEWELITKSNMSKKRPKYHHRSLNAELSTEKTNKKKVHGFSKDDKDSPKKIRRRTVSKKNIDRNGRKASENGINVDESDIDGRGDSDLSGVPPHSGSEIHNANSDVSEGRHTAPQLETEEQTETNAVEMAEEPLEEVKPDPSTEHCDGDSDDEPLNTWKIRAGNTV</sequence>
<accession>A0AAX6I4S0</accession>
<feature type="compositionally biased region" description="Basic and acidic residues" evidence="9">
    <location>
        <begin position="1454"/>
        <end position="1463"/>
    </location>
</feature>
<gene>
    <name evidence="10" type="ORF">M6B38_116170</name>
</gene>
<evidence type="ECO:0000256" key="3">
    <source>
        <dbReference type="ARBA" id="ARBA00022763"/>
    </source>
</evidence>
<dbReference type="Gene3D" id="1.25.10.10">
    <property type="entry name" value="Leucine-rich Repeat Variant"/>
    <property type="match status" value="1"/>
</dbReference>
<feature type="compositionally biased region" description="Polar residues" evidence="9">
    <location>
        <begin position="1241"/>
        <end position="1266"/>
    </location>
</feature>
<dbReference type="GO" id="GO:0005634">
    <property type="term" value="C:nucleus"/>
    <property type="evidence" value="ECO:0007669"/>
    <property type="project" value="UniProtKB-SubCell"/>
</dbReference>
<evidence type="ECO:0000313" key="11">
    <source>
        <dbReference type="Proteomes" id="UP001140949"/>
    </source>
</evidence>
<dbReference type="GO" id="GO:0007064">
    <property type="term" value="P:mitotic sister chromatid cohesion"/>
    <property type="evidence" value="ECO:0007669"/>
    <property type="project" value="InterPro"/>
</dbReference>
<keyword evidence="5" id="KW-0234">DNA repair</keyword>
<keyword evidence="3" id="KW-0227">DNA damage</keyword>
<keyword evidence="4" id="KW-0498">Mitosis</keyword>
<evidence type="ECO:0000256" key="6">
    <source>
        <dbReference type="ARBA" id="ARBA00023242"/>
    </source>
</evidence>
<keyword evidence="11" id="KW-1185">Reference proteome</keyword>
<keyword evidence="6" id="KW-0539">Nucleus</keyword>
<reference evidence="10" key="1">
    <citation type="journal article" date="2023" name="GigaByte">
        <title>Genome assembly of the bearded iris, Iris pallida Lam.</title>
        <authorList>
            <person name="Bruccoleri R.E."/>
            <person name="Oakeley E.J."/>
            <person name="Faust A.M.E."/>
            <person name="Altorfer M."/>
            <person name="Dessus-Babus S."/>
            <person name="Burckhardt D."/>
            <person name="Oertli M."/>
            <person name="Naumann U."/>
            <person name="Petersen F."/>
            <person name="Wong J."/>
        </authorList>
    </citation>
    <scope>NUCLEOTIDE SEQUENCE</scope>
    <source>
        <strain evidence="10">GSM-AAB239-AS_SAM_17_03QT</strain>
    </source>
</reference>
<dbReference type="PANTHER" id="PTHR12663:SF0">
    <property type="entry name" value="PRECOCIOUS DISSOCIATION OF SISTERS 5, ISOFORM A"/>
    <property type="match status" value="1"/>
</dbReference>
<keyword evidence="2" id="KW-0132">Cell division</keyword>
<proteinExistence type="predicted"/>
<dbReference type="SUPFAM" id="SSF63748">
    <property type="entry name" value="Tudor/PWWP/MBT"/>
    <property type="match status" value="1"/>
</dbReference>
<dbReference type="InterPro" id="IPR011989">
    <property type="entry name" value="ARM-like"/>
</dbReference>